<comment type="caution">
    <text evidence="1">The sequence shown here is derived from an EMBL/GenBank/DDBJ whole genome shotgun (WGS) entry which is preliminary data.</text>
</comment>
<feature type="non-terminal residue" evidence="1">
    <location>
        <position position="1"/>
    </location>
</feature>
<reference evidence="1" key="1">
    <citation type="submission" date="2021-02" db="EMBL/GenBank/DDBJ databases">
        <authorList>
            <person name="Nowell W R."/>
        </authorList>
    </citation>
    <scope>NUCLEOTIDE SEQUENCE</scope>
</reference>
<dbReference type="EMBL" id="CAJOAZ010020583">
    <property type="protein sequence ID" value="CAF4347539.1"/>
    <property type="molecule type" value="Genomic_DNA"/>
</dbReference>
<dbReference type="Proteomes" id="UP000663844">
    <property type="component" value="Unassembled WGS sequence"/>
</dbReference>
<protein>
    <submittedName>
        <fullName evidence="1">Uncharacterized protein</fullName>
    </submittedName>
</protein>
<dbReference type="AlphaFoldDB" id="A0A820KRH4"/>
<evidence type="ECO:0000313" key="1">
    <source>
        <dbReference type="EMBL" id="CAF4347539.1"/>
    </source>
</evidence>
<gene>
    <name evidence="1" type="ORF">OXD698_LOCUS48584</name>
</gene>
<evidence type="ECO:0000313" key="2">
    <source>
        <dbReference type="Proteomes" id="UP000663844"/>
    </source>
</evidence>
<proteinExistence type="predicted"/>
<accession>A0A820KRH4</accession>
<sequence>MNEIISLLTSTLNIHINIGQNLTINTPSTFMSLESISIESLSNKQIPQVGNARVNIPKHFNSNINDNSAVMLRSIMEPLAVYGSSKSQSANTNVSTSISLSVVDRNGYEVTIKTNETYPIEIIIPHDPSLIIPSMIIENVTSINSTFHNQLFSYHYMNITNTLP</sequence>
<organism evidence="1 2">
    <name type="scientific">Adineta steineri</name>
    <dbReference type="NCBI Taxonomy" id="433720"/>
    <lineage>
        <taxon>Eukaryota</taxon>
        <taxon>Metazoa</taxon>
        <taxon>Spiralia</taxon>
        <taxon>Gnathifera</taxon>
        <taxon>Rotifera</taxon>
        <taxon>Eurotatoria</taxon>
        <taxon>Bdelloidea</taxon>
        <taxon>Adinetida</taxon>
        <taxon>Adinetidae</taxon>
        <taxon>Adineta</taxon>
    </lineage>
</organism>
<name>A0A820KRH4_9BILA</name>